<dbReference type="PANTHER" id="PTHR46910">
    <property type="entry name" value="TRANSCRIPTION FACTOR PDR1"/>
    <property type="match status" value="1"/>
</dbReference>
<evidence type="ECO:0000256" key="1">
    <source>
        <dbReference type="ARBA" id="ARBA00022723"/>
    </source>
</evidence>
<dbReference type="GO" id="GO:0000981">
    <property type="term" value="F:DNA-binding transcription factor activity, RNA polymerase II-specific"/>
    <property type="evidence" value="ECO:0007669"/>
    <property type="project" value="InterPro"/>
</dbReference>
<dbReference type="GO" id="GO:0003677">
    <property type="term" value="F:DNA binding"/>
    <property type="evidence" value="ECO:0007669"/>
    <property type="project" value="InterPro"/>
</dbReference>
<keyword evidence="1" id="KW-0479">Metal-binding</keyword>
<keyword evidence="2" id="KW-0539">Nucleus</keyword>
<dbReference type="InterPro" id="IPR001138">
    <property type="entry name" value="Zn2Cys6_DnaBD"/>
</dbReference>
<dbReference type="Proteomes" id="UP000030672">
    <property type="component" value="Unassembled WGS sequence"/>
</dbReference>
<feature type="domain" description="Zn(2)-C6 fungal-type" evidence="5">
    <location>
        <begin position="18"/>
        <end position="47"/>
    </location>
</feature>
<dbReference type="PROSITE" id="PS50048">
    <property type="entry name" value="ZN2_CY6_FUNGAL_2"/>
    <property type="match status" value="1"/>
</dbReference>
<name>A0A074VEH9_AURM1</name>
<dbReference type="SMART" id="SM00906">
    <property type="entry name" value="Fungal_trans"/>
    <property type="match status" value="1"/>
</dbReference>
<sequence length="675" mass="76738">MTDSEDGATAFSRSLPRACDVCRVRKIRCDKTTPCSNCKTAGVICKITSRSNDITKPRSRVLISNQYEQKIDRMEQRLESIEKLLQVLASGTRTPSECKQPESGSSSVTFTPTPSSSLPIRTPQVEQFEGESSLVAHSRQAHEALQHLLEAAPMTIRNDPNTVNALASLRYLLEKHRSEPPSITLLSRMGSLSDLQHSELPPRDEVLRLFTYVEADDLNDMFTWWLFDDVEDFYRMYDEFCRSPSTCPLATSVLVYCALCWLLEGNPIMQRAGVDMSKYADYVPVCYKHLATCISSYNLFVEPTDDNIAALSSAAAFAIYTADINAAWTLTSTAARLCQSLGYHRLIPSRSSDGGVYVKRSMLFWSVYFIDKSLSLRLGRASALQDFDISTSPKDVINIWKDQGPGPFDYKHDKLMEWLALSLEMAKIQGAIYDRLYAPGGIKSLSERQRQGQEFIIKIHEVLAMNQKCFEEPGWLQEYTSFYKESSDVILYSLFTLVYRAMPEAANAQQLSLQAARSTMQVHYSCSKKAEFMGSEFKLEYMTWSIMLCPFTSFIVLFRNVITDLNISDLKLLEDFVASIEWLNDKSQREPLQRFQQLCHAFYNLAKHFVAARLRADNEHNVPTDASQMLVMDTMQQTSGYDASLNDLAFPEDFQTWMDTNMDFMNDNWLAFGTL</sequence>
<proteinExistence type="predicted"/>
<feature type="region of interest" description="Disordered" evidence="4">
    <location>
        <begin position="92"/>
        <end position="120"/>
    </location>
</feature>
<evidence type="ECO:0000256" key="3">
    <source>
        <dbReference type="SAM" id="Coils"/>
    </source>
</evidence>
<evidence type="ECO:0000259" key="5">
    <source>
        <dbReference type="PROSITE" id="PS50048"/>
    </source>
</evidence>
<dbReference type="Gene3D" id="4.10.240.10">
    <property type="entry name" value="Zn(2)-C6 fungal-type DNA-binding domain"/>
    <property type="match status" value="1"/>
</dbReference>
<dbReference type="InterPro" id="IPR050987">
    <property type="entry name" value="AtrR-like"/>
</dbReference>
<dbReference type="SUPFAM" id="SSF57701">
    <property type="entry name" value="Zn2/Cys6 DNA-binding domain"/>
    <property type="match status" value="1"/>
</dbReference>
<evidence type="ECO:0000313" key="7">
    <source>
        <dbReference type="Proteomes" id="UP000030672"/>
    </source>
</evidence>
<dbReference type="PROSITE" id="PS00463">
    <property type="entry name" value="ZN2_CY6_FUNGAL_1"/>
    <property type="match status" value="1"/>
</dbReference>
<dbReference type="CDD" id="cd00067">
    <property type="entry name" value="GAL4"/>
    <property type="match status" value="1"/>
</dbReference>
<dbReference type="InterPro" id="IPR036864">
    <property type="entry name" value="Zn2-C6_fun-type_DNA-bd_sf"/>
</dbReference>
<dbReference type="EMBL" id="KL584851">
    <property type="protein sequence ID" value="KEQ58828.1"/>
    <property type="molecule type" value="Genomic_DNA"/>
</dbReference>
<dbReference type="Pfam" id="PF00172">
    <property type="entry name" value="Zn_clus"/>
    <property type="match status" value="1"/>
</dbReference>
<dbReference type="PANTHER" id="PTHR46910:SF5">
    <property type="entry name" value="ZN(II)2CYS6 TRANSCRIPTION FACTOR (EUROFUNG)"/>
    <property type="match status" value="1"/>
</dbReference>
<dbReference type="STRING" id="1043003.A0A074VEH9"/>
<dbReference type="InterPro" id="IPR007219">
    <property type="entry name" value="XnlR_reg_dom"/>
</dbReference>
<keyword evidence="7" id="KW-1185">Reference proteome</keyword>
<dbReference type="GeneID" id="63916717"/>
<gene>
    <name evidence="6" type="ORF">M437DRAFT_58120</name>
</gene>
<dbReference type="Pfam" id="PF04082">
    <property type="entry name" value="Fungal_trans"/>
    <property type="match status" value="1"/>
</dbReference>
<reference evidence="6 7" key="1">
    <citation type="journal article" date="2014" name="BMC Genomics">
        <title>Genome sequencing of four Aureobasidium pullulans varieties: biotechnological potential, stress tolerance, and description of new species.</title>
        <authorList>
            <person name="Gostin Ar C."/>
            <person name="Ohm R.A."/>
            <person name="Kogej T."/>
            <person name="Sonjak S."/>
            <person name="Turk M."/>
            <person name="Zajc J."/>
            <person name="Zalar P."/>
            <person name="Grube M."/>
            <person name="Sun H."/>
            <person name="Han J."/>
            <person name="Sharma A."/>
            <person name="Chiniquy J."/>
            <person name="Ngan C.Y."/>
            <person name="Lipzen A."/>
            <person name="Barry K."/>
            <person name="Grigoriev I.V."/>
            <person name="Gunde-Cimerman N."/>
        </authorList>
    </citation>
    <scope>NUCLEOTIDE SEQUENCE [LARGE SCALE GENOMIC DNA]</scope>
    <source>
        <strain evidence="6 7">CBS 110374</strain>
    </source>
</reference>
<dbReference type="SMART" id="SM00066">
    <property type="entry name" value="GAL4"/>
    <property type="match status" value="1"/>
</dbReference>
<dbReference type="RefSeq" id="XP_040875851.1">
    <property type="nucleotide sequence ID" value="XM_041023344.1"/>
</dbReference>
<feature type="compositionally biased region" description="Low complexity" evidence="4">
    <location>
        <begin position="103"/>
        <end position="119"/>
    </location>
</feature>
<organism evidence="6 7">
    <name type="scientific">Aureobasidium melanogenum (strain CBS 110374)</name>
    <name type="common">Aureobasidium pullulans var. melanogenum</name>
    <dbReference type="NCBI Taxonomy" id="1043003"/>
    <lineage>
        <taxon>Eukaryota</taxon>
        <taxon>Fungi</taxon>
        <taxon>Dikarya</taxon>
        <taxon>Ascomycota</taxon>
        <taxon>Pezizomycotina</taxon>
        <taxon>Dothideomycetes</taxon>
        <taxon>Dothideomycetidae</taxon>
        <taxon>Dothideales</taxon>
        <taxon>Saccotheciaceae</taxon>
        <taxon>Aureobasidium</taxon>
    </lineage>
</organism>
<evidence type="ECO:0000313" key="6">
    <source>
        <dbReference type="EMBL" id="KEQ58828.1"/>
    </source>
</evidence>
<dbReference type="CDD" id="cd12148">
    <property type="entry name" value="fungal_TF_MHR"/>
    <property type="match status" value="1"/>
</dbReference>
<accession>A0A074VEH9</accession>
<protein>
    <recommendedName>
        <fullName evidence="5">Zn(2)-C6 fungal-type domain-containing protein</fullName>
    </recommendedName>
</protein>
<evidence type="ECO:0000256" key="2">
    <source>
        <dbReference type="ARBA" id="ARBA00023242"/>
    </source>
</evidence>
<dbReference type="AlphaFoldDB" id="A0A074VEH9"/>
<feature type="coiled-coil region" evidence="3">
    <location>
        <begin position="64"/>
        <end position="91"/>
    </location>
</feature>
<dbReference type="GO" id="GO:0008270">
    <property type="term" value="F:zinc ion binding"/>
    <property type="evidence" value="ECO:0007669"/>
    <property type="project" value="InterPro"/>
</dbReference>
<dbReference type="GO" id="GO:0006351">
    <property type="term" value="P:DNA-templated transcription"/>
    <property type="evidence" value="ECO:0007669"/>
    <property type="project" value="InterPro"/>
</dbReference>
<evidence type="ECO:0000256" key="4">
    <source>
        <dbReference type="SAM" id="MobiDB-lite"/>
    </source>
</evidence>
<keyword evidence="3" id="KW-0175">Coiled coil</keyword>
<dbReference type="HOGENOM" id="CLU_009377_1_1_1"/>